<sequence>GDPTEPCDGRDCTTCQCFPAKGARGAPGPLGPQGSQGPPGLPGAQGVPGQKGDRGDEGPIGPPGVKGDTGSIGIPGFPGLEGVPAKLEVLVFQVWMDVTEPEETPGILGFQENRDLMENRVFQVRKDFQEIHPSTLSSSLEFLEMPGPVDFKVCLVKRVSQDQLDLQVQQDRMETMVYLVYLVRGVPLEKKDD</sequence>
<accession>A0ABV0TP36</accession>
<keyword evidence="2" id="KW-0964">Secreted</keyword>
<dbReference type="EMBL" id="JAHRIQ010037580">
    <property type="protein sequence ID" value="MEQ2233668.1"/>
    <property type="molecule type" value="Genomic_DNA"/>
</dbReference>
<evidence type="ECO:0000313" key="4">
    <source>
        <dbReference type="EMBL" id="MEQ2233668.1"/>
    </source>
</evidence>
<name>A0ABV0TP36_9TELE</name>
<dbReference type="Pfam" id="PF01391">
    <property type="entry name" value="Collagen"/>
    <property type="match status" value="1"/>
</dbReference>
<keyword evidence="5" id="KW-1185">Reference proteome</keyword>
<feature type="region of interest" description="Disordered" evidence="3">
    <location>
        <begin position="18"/>
        <end position="73"/>
    </location>
</feature>
<gene>
    <name evidence="4" type="ORF">ILYODFUR_024108</name>
</gene>
<protein>
    <submittedName>
        <fullName evidence="4">Uncharacterized protein</fullName>
    </submittedName>
</protein>
<dbReference type="Proteomes" id="UP001482620">
    <property type="component" value="Unassembled WGS sequence"/>
</dbReference>
<proteinExistence type="predicted"/>
<comment type="caution">
    <text evidence="4">The sequence shown here is derived from an EMBL/GenBank/DDBJ whole genome shotgun (WGS) entry which is preliminary data.</text>
</comment>
<dbReference type="InterPro" id="IPR008160">
    <property type="entry name" value="Collagen"/>
</dbReference>
<dbReference type="PANTHER" id="PTHR24023:SF1082">
    <property type="entry name" value="COLLAGEN TRIPLE HELIX REPEAT"/>
    <property type="match status" value="1"/>
</dbReference>
<keyword evidence="2" id="KW-0272">Extracellular matrix</keyword>
<feature type="compositionally biased region" description="Low complexity" evidence="3">
    <location>
        <begin position="32"/>
        <end position="50"/>
    </location>
</feature>
<organism evidence="4 5">
    <name type="scientific">Ilyodon furcidens</name>
    <name type="common">goldbreast splitfin</name>
    <dbReference type="NCBI Taxonomy" id="33524"/>
    <lineage>
        <taxon>Eukaryota</taxon>
        <taxon>Metazoa</taxon>
        <taxon>Chordata</taxon>
        <taxon>Craniata</taxon>
        <taxon>Vertebrata</taxon>
        <taxon>Euteleostomi</taxon>
        <taxon>Actinopterygii</taxon>
        <taxon>Neopterygii</taxon>
        <taxon>Teleostei</taxon>
        <taxon>Neoteleostei</taxon>
        <taxon>Acanthomorphata</taxon>
        <taxon>Ovalentaria</taxon>
        <taxon>Atherinomorphae</taxon>
        <taxon>Cyprinodontiformes</taxon>
        <taxon>Goodeidae</taxon>
        <taxon>Ilyodon</taxon>
    </lineage>
</organism>
<evidence type="ECO:0000313" key="5">
    <source>
        <dbReference type="Proteomes" id="UP001482620"/>
    </source>
</evidence>
<comment type="subcellular location">
    <subcellularLocation>
        <location evidence="1">Secreted</location>
        <location evidence="1">Extracellular space</location>
        <location evidence="1">Extracellular matrix</location>
    </subcellularLocation>
</comment>
<dbReference type="InterPro" id="IPR050149">
    <property type="entry name" value="Collagen_superfamily"/>
</dbReference>
<reference evidence="4 5" key="1">
    <citation type="submission" date="2021-06" db="EMBL/GenBank/DDBJ databases">
        <authorList>
            <person name="Palmer J.M."/>
        </authorList>
    </citation>
    <scope>NUCLEOTIDE SEQUENCE [LARGE SCALE GENOMIC DNA]</scope>
    <source>
        <strain evidence="5">if_2019</strain>
        <tissue evidence="4">Muscle</tissue>
    </source>
</reference>
<evidence type="ECO:0000256" key="2">
    <source>
        <dbReference type="ARBA" id="ARBA00022530"/>
    </source>
</evidence>
<dbReference type="PANTHER" id="PTHR24023">
    <property type="entry name" value="COLLAGEN ALPHA"/>
    <property type="match status" value="1"/>
</dbReference>
<evidence type="ECO:0000256" key="1">
    <source>
        <dbReference type="ARBA" id="ARBA00004498"/>
    </source>
</evidence>
<evidence type="ECO:0000256" key="3">
    <source>
        <dbReference type="SAM" id="MobiDB-lite"/>
    </source>
</evidence>
<feature type="non-terminal residue" evidence="4">
    <location>
        <position position="1"/>
    </location>
</feature>